<organism evidence="1 2">
    <name type="scientific">Pseudomonas solani</name>
    <dbReference type="NCBI Taxonomy" id="2731552"/>
    <lineage>
        <taxon>Bacteria</taxon>
        <taxon>Pseudomonadati</taxon>
        <taxon>Pseudomonadota</taxon>
        <taxon>Gammaproteobacteria</taxon>
        <taxon>Pseudomonadales</taxon>
        <taxon>Pseudomonadaceae</taxon>
        <taxon>Pseudomonas</taxon>
    </lineage>
</organism>
<protein>
    <submittedName>
        <fullName evidence="1">Uncharacterized protein</fullName>
    </submittedName>
</protein>
<dbReference type="EMBL" id="AP023081">
    <property type="protein sequence ID" value="BCD88775.1"/>
    <property type="molecule type" value="Genomic_DNA"/>
</dbReference>
<keyword evidence="2" id="KW-1185">Reference proteome</keyword>
<reference evidence="1" key="1">
    <citation type="submission" date="2020-05" db="EMBL/GenBank/DDBJ databases">
        <title>Complete genome sequence of Pseudomonas sp. Sm006.</title>
        <authorList>
            <person name="Takeuchi K."/>
            <person name="Someya N."/>
        </authorList>
    </citation>
    <scope>NUCLEOTIDE SEQUENCE</scope>
    <source>
        <strain evidence="1">Sm006</strain>
    </source>
</reference>
<evidence type="ECO:0000313" key="2">
    <source>
        <dbReference type="Proteomes" id="UP001064896"/>
    </source>
</evidence>
<name>A0ABN6BYA0_9PSED</name>
<sequence>MAEVHAHRVDPEMIGKLRVAHGDVPGTAHVETVAGEQAEGTGQALLAQQAFGLDRGLLGGSCQRNTVWPSRGSE</sequence>
<proteinExistence type="predicted"/>
<evidence type="ECO:0000313" key="1">
    <source>
        <dbReference type="EMBL" id="BCD88775.1"/>
    </source>
</evidence>
<gene>
    <name evidence="1" type="ORF">PSm6_51820</name>
</gene>
<dbReference type="Proteomes" id="UP001064896">
    <property type="component" value="Chromosome"/>
</dbReference>
<accession>A0ABN6BYA0</accession>